<evidence type="ECO:0000313" key="1">
    <source>
        <dbReference type="EMBL" id="KAK8206702.1"/>
    </source>
</evidence>
<name>A0ACC3SCB5_9PEZI</name>
<reference evidence="1" key="1">
    <citation type="submission" date="2024-02" db="EMBL/GenBank/DDBJ databases">
        <title>Metagenome Assembled Genome of Zalaria obscura JY119.</title>
        <authorList>
            <person name="Vighnesh L."/>
            <person name="Jagadeeshwari U."/>
            <person name="Venkata Ramana C."/>
            <person name="Sasikala C."/>
        </authorList>
    </citation>
    <scope>NUCLEOTIDE SEQUENCE</scope>
    <source>
        <strain evidence="1">JY119</strain>
    </source>
</reference>
<dbReference type="EMBL" id="JAMKPW020000022">
    <property type="protein sequence ID" value="KAK8206702.1"/>
    <property type="molecule type" value="Genomic_DNA"/>
</dbReference>
<evidence type="ECO:0000313" key="2">
    <source>
        <dbReference type="Proteomes" id="UP001320706"/>
    </source>
</evidence>
<sequence length="293" mass="30274">MSPMIGKVLVAALVAGAVQALPYGPASSNTTTASWTTVSGTAASSSSVVTSQPPTSTLSPAQSSAAAAAAASAAAANKALASKLLTDPTQVDRFNDLLTVDGAGKELLSDDAVRERVVFDFNKAPAAGEGGRILLATEDNFPILTEFGLATAVAFLVHPRATEFLTLVQGELQTGFVLENGFLVADKDTATVTQISANLTAFQSTIFPQGSIHFQLNPTCEPATFVSTLNSADPGTSQIAQNFFSLDAGIVNTALGGFPEQISADNIGDFRQHIPNNLALEIEQCAMRCGLSH</sequence>
<protein>
    <submittedName>
        <fullName evidence="1">Uncharacterized protein</fullName>
    </submittedName>
</protein>
<gene>
    <name evidence="1" type="ORF">M8818_004536</name>
</gene>
<keyword evidence="2" id="KW-1185">Reference proteome</keyword>
<organism evidence="1 2">
    <name type="scientific">Zalaria obscura</name>
    <dbReference type="NCBI Taxonomy" id="2024903"/>
    <lineage>
        <taxon>Eukaryota</taxon>
        <taxon>Fungi</taxon>
        <taxon>Dikarya</taxon>
        <taxon>Ascomycota</taxon>
        <taxon>Pezizomycotina</taxon>
        <taxon>Dothideomycetes</taxon>
        <taxon>Dothideomycetidae</taxon>
        <taxon>Dothideales</taxon>
        <taxon>Zalariaceae</taxon>
        <taxon>Zalaria</taxon>
    </lineage>
</organism>
<dbReference type="Proteomes" id="UP001320706">
    <property type="component" value="Unassembled WGS sequence"/>
</dbReference>
<comment type="caution">
    <text evidence="1">The sequence shown here is derived from an EMBL/GenBank/DDBJ whole genome shotgun (WGS) entry which is preliminary data.</text>
</comment>
<accession>A0ACC3SCB5</accession>
<proteinExistence type="predicted"/>